<proteinExistence type="predicted"/>
<dbReference type="AlphaFoldDB" id="A0A0V0R7B5"/>
<protein>
    <submittedName>
        <fullName evidence="2">High mobility group box domain</fullName>
    </submittedName>
</protein>
<keyword evidence="3" id="KW-1185">Reference proteome</keyword>
<feature type="compositionally biased region" description="Basic residues" evidence="1">
    <location>
        <begin position="202"/>
        <end position="212"/>
    </location>
</feature>
<organism evidence="2 3">
    <name type="scientific">Pseudocohnilembus persalinus</name>
    <name type="common">Ciliate</name>
    <dbReference type="NCBI Taxonomy" id="266149"/>
    <lineage>
        <taxon>Eukaryota</taxon>
        <taxon>Sar</taxon>
        <taxon>Alveolata</taxon>
        <taxon>Ciliophora</taxon>
        <taxon>Intramacronucleata</taxon>
        <taxon>Oligohymenophorea</taxon>
        <taxon>Scuticociliatia</taxon>
        <taxon>Philasterida</taxon>
        <taxon>Pseudocohnilembidae</taxon>
        <taxon>Pseudocohnilembus</taxon>
    </lineage>
</organism>
<evidence type="ECO:0000313" key="3">
    <source>
        <dbReference type="Proteomes" id="UP000054937"/>
    </source>
</evidence>
<reference evidence="2 3" key="1">
    <citation type="journal article" date="2015" name="Sci. Rep.">
        <title>Genome of the facultative scuticociliatosis pathogen Pseudocohnilembus persalinus provides insight into its virulence through horizontal gene transfer.</title>
        <authorList>
            <person name="Xiong J."/>
            <person name="Wang G."/>
            <person name="Cheng J."/>
            <person name="Tian M."/>
            <person name="Pan X."/>
            <person name="Warren A."/>
            <person name="Jiang C."/>
            <person name="Yuan D."/>
            <person name="Miao W."/>
        </authorList>
    </citation>
    <scope>NUCLEOTIDE SEQUENCE [LARGE SCALE GENOMIC DNA]</scope>
    <source>
        <strain evidence="2">36N120E</strain>
    </source>
</reference>
<dbReference type="InterPro" id="IPR036910">
    <property type="entry name" value="HMG_box_dom_sf"/>
</dbReference>
<dbReference type="SUPFAM" id="SSF47095">
    <property type="entry name" value="HMG-box"/>
    <property type="match status" value="1"/>
</dbReference>
<gene>
    <name evidence="2" type="ORF">PPERSA_10481</name>
</gene>
<evidence type="ECO:0000256" key="1">
    <source>
        <dbReference type="SAM" id="MobiDB-lite"/>
    </source>
</evidence>
<evidence type="ECO:0000313" key="2">
    <source>
        <dbReference type="EMBL" id="KRX10382.1"/>
    </source>
</evidence>
<name>A0A0V0R7B5_PSEPJ</name>
<dbReference type="InParanoid" id="A0A0V0R7B5"/>
<dbReference type="EMBL" id="LDAU01000028">
    <property type="protein sequence ID" value="KRX10382.1"/>
    <property type="molecule type" value="Genomic_DNA"/>
</dbReference>
<feature type="region of interest" description="Disordered" evidence="1">
    <location>
        <begin position="173"/>
        <end position="212"/>
    </location>
</feature>
<dbReference type="Proteomes" id="UP000054937">
    <property type="component" value="Unassembled WGS sequence"/>
</dbReference>
<comment type="caution">
    <text evidence="2">The sequence shown here is derived from an EMBL/GenBank/DDBJ whole genome shotgun (WGS) entry which is preliminary data.</text>
</comment>
<feature type="compositionally biased region" description="Basic and acidic residues" evidence="1">
    <location>
        <begin position="173"/>
        <end position="200"/>
    </location>
</feature>
<accession>A0A0V0R7B5</accession>
<sequence length="212" mass="25446">MQLRSYQKPLSDLTIPKREYTSVAHMYAHQQSAKNSNLSYNDAQKQWSNLSDDQKKQYQHEFNKLEEKFLEQLHNFEYQKQGLRPPKYTKPTKSTRPQQPMNITARYIKDNSEQLKKEYDNYKKDKIRHMSFIAFASDKIQNASKSALKKYEEAYEQERKTFYADLEKWKRKYQPEEKKTDRRSRNTSEKSRAKSTESGKKSMGKKSMNKKQ</sequence>